<reference evidence="1" key="1">
    <citation type="journal article" date="2024" name="Antonie Van Leeuwenhoek">
        <title>Bradyrhizobium ontarionense sp. nov., a novel bacterial symbiont isolated from Aeschynomene indica (Indian jointvetch), harbours photosynthesis, nitrogen fixation and nitrous oxide (N2O) reductase genes.</title>
        <authorList>
            <person name="Bromfield E.S.P."/>
            <person name="Cloutier S."/>
        </authorList>
    </citation>
    <scope>NUCLEOTIDE SEQUENCE</scope>
    <source>
        <strain evidence="1">A19</strain>
    </source>
</reference>
<dbReference type="EMBL" id="CP088156">
    <property type="protein sequence ID" value="UFZ03053.1"/>
    <property type="molecule type" value="Genomic_DNA"/>
</dbReference>
<evidence type="ECO:0000313" key="2">
    <source>
        <dbReference type="Proteomes" id="UP001431010"/>
    </source>
</evidence>
<proteinExistence type="predicted"/>
<dbReference type="RefSeq" id="WP_231318953.1">
    <property type="nucleotide sequence ID" value="NZ_CP088156.1"/>
</dbReference>
<sequence length="256" mass="28938">MLNILRLPVTKEHLLKMTKEERSLFLLLGYASNQVNALWKLVTILTNGEENDPVKQRLEGAQTQIFVRLTIGAMREALKLVEGRFVKRPLGREYLPLLDAPAAEALDRLKMRFGKIDMLTVIRDSYAFHHPTIDEMEGAFQKASSNDGGEEADWAIYFNDALLNVFFFVSDFVLVHGMANAIGEPDVNEAHKRLLGELAPVAHDLSEFSFGFAAAIFRKYFGEELLMTLVAQFKDAPDIDDLRYPFFVETPGLRNG</sequence>
<organism evidence="1 2">
    <name type="scientific">Bradyrhizobium ontarionense</name>
    <dbReference type="NCBI Taxonomy" id="2898149"/>
    <lineage>
        <taxon>Bacteria</taxon>
        <taxon>Pseudomonadati</taxon>
        <taxon>Pseudomonadota</taxon>
        <taxon>Alphaproteobacteria</taxon>
        <taxon>Hyphomicrobiales</taxon>
        <taxon>Nitrobacteraceae</taxon>
        <taxon>Bradyrhizobium</taxon>
    </lineage>
</organism>
<protein>
    <submittedName>
        <fullName evidence="1">Uncharacterized protein</fullName>
    </submittedName>
</protein>
<name>A0ABY3R6V1_9BRAD</name>
<accession>A0ABY3R6V1</accession>
<keyword evidence="2" id="KW-1185">Reference proteome</keyword>
<gene>
    <name evidence="1" type="ORF">LQG66_27965</name>
</gene>
<dbReference type="Proteomes" id="UP001431010">
    <property type="component" value="Chromosome"/>
</dbReference>
<evidence type="ECO:0000313" key="1">
    <source>
        <dbReference type="EMBL" id="UFZ03053.1"/>
    </source>
</evidence>